<evidence type="ECO:0000256" key="9">
    <source>
        <dbReference type="RuleBase" id="RU369079"/>
    </source>
</evidence>
<dbReference type="PANTHER" id="PTHR35011:SF2">
    <property type="entry name" value="2,3-DIKETO-L-GULONATE TRAP TRANSPORTER SMALL PERMEASE PROTEIN YIAM"/>
    <property type="match status" value="1"/>
</dbReference>
<dbReference type="OrthoDB" id="2085311at2"/>
<feature type="transmembrane region" description="Helical" evidence="9">
    <location>
        <begin position="47"/>
        <end position="65"/>
    </location>
</feature>
<evidence type="ECO:0000259" key="10">
    <source>
        <dbReference type="Pfam" id="PF04290"/>
    </source>
</evidence>
<dbReference type="InterPro" id="IPR055348">
    <property type="entry name" value="DctQ"/>
</dbReference>
<organism evidence="11 12">
    <name type="scientific">Vibrio casei</name>
    <dbReference type="NCBI Taxonomy" id="673372"/>
    <lineage>
        <taxon>Bacteria</taxon>
        <taxon>Pseudomonadati</taxon>
        <taxon>Pseudomonadota</taxon>
        <taxon>Gammaproteobacteria</taxon>
        <taxon>Vibrionales</taxon>
        <taxon>Vibrionaceae</taxon>
        <taxon>Vibrio</taxon>
    </lineage>
</organism>
<comment type="caution">
    <text evidence="11">The sequence shown here is derived from an EMBL/GenBank/DDBJ whole genome shotgun (WGS) entry which is preliminary data.</text>
</comment>
<keyword evidence="6 9" id="KW-1133">Transmembrane helix</keyword>
<dbReference type="EMBL" id="QPGL01000002">
    <property type="protein sequence ID" value="RCS70364.1"/>
    <property type="molecule type" value="Genomic_DNA"/>
</dbReference>
<dbReference type="PANTHER" id="PTHR35011">
    <property type="entry name" value="2,3-DIKETO-L-GULONATE TRAP TRANSPORTER SMALL PERMEASE PROTEIN YIAM"/>
    <property type="match status" value="1"/>
</dbReference>
<dbReference type="GeneID" id="303189851"/>
<dbReference type="Pfam" id="PF04290">
    <property type="entry name" value="DctQ"/>
    <property type="match status" value="1"/>
</dbReference>
<keyword evidence="5 9" id="KW-0812">Transmembrane</keyword>
<dbReference type="Proteomes" id="UP000252479">
    <property type="component" value="Unassembled WGS sequence"/>
</dbReference>
<keyword evidence="7 9" id="KW-0472">Membrane</keyword>
<evidence type="ECO:0000256" key="8">
    <source>
        <dbReference type="ARBA" id="ARBA00038436"/>
    </source>
</evidence>
<evidence type="ECO:0000256" key="6">
    <source>
        <dbReference type="ARBA" id="ARBA00022989"/>
    </source>
</evidence>
<accession>A0A368LHZ7</accession>
<protein>
    <recommendedName>
        <fullName evidence="9">TRAP transporter small permease protein</fullName>
    </recommendedName>
</protein>
<name>A0A368LHZ7_9VIBR</name>
<evidence type="ECO:0000256" key="1">
    <source>
        <dbReference type="ARBA" id="ARBA00004429"/>
    </source>
</evidence>
<gene>
    <name evidence="11" type="ORF">CIK83_13070</name>
</gene>
<feature type="domain" description="Tripartite ATP-independent periplasmic transporters DctQ component" evidence="10">
    <location>
        <begin position="23"/>
        <end position="152"/>
    </location>
</feature>
<evidence type="ECO:0000256" key="2">
    <source>
        <dbReference type="ARBA" id="ARBA00022448"/>
    </source>
</evidence>
<evidence type="ECO:0000313" key="12">
    <source>
        <dbReference type="Proteomes" id="UP000252479"/>
    </source>
</evidence>
<proteinExistence type="inferred from homology"/>
<dbReference type="GO" id="GO:0015740">
    <property type="term" value="P:C4-dicarboxylate transport"/>
    <property type="evidence" value="ECO:0007669"/>
    <property type="project" value="TreeGrafter"/>
</dbReference>
<feature type="transmembrane region" description="Helical" evidence="9">
    <location>
        <begin position="86"/>
        <end position="108"/>
    </location>
</feature>
<comment type="subunit">
    <text evidence="9">The complex comprises the extracytoplasmic solute receptor protein and the two transmembrane proteins.</text>
</comment>
<dbReference type="GO" id="GO:0005886">
    <property type="term" value="C:plasma membrane"/>
    <property type="evidence" value="ECO:0007669"/>
    <property type="project" value="UniProtKB-SubCell"/>
</dbReference>
<dbReference type="InterPro" id="IPR007387">
    <property type="entry name" value="TRAP_DctQ"/>
</dbReference>
<feature type="transmembrane region" description="Helical" evidence="9">
    <location>
        <begin position="12"/>
        <end position="32"/>
    </location>
</feature>
<keyword evidence="2 9" id="KW-0813">Transport</keyword>
<keyword evidence="4 9" id="KW-0997">Cell inner membrane</keyword>
<comment type="subcellular location">
    <subcellularLocation>
        <location evidence="1 9">Cell inner membrane</location>
        <topology evidence="1 9">Multi-pass membrane protein</topology>
    </subcellularLocation>
</comment>
<dbReference type="AlphaFoldDB" id="A0A368LHZ7"/>
<evidence type="ECO:0000256" key="7">
    <source>
        <dbReference type="ARBA" id="ARBA00023136"/>
    </source>
</evidence>
<comment type="function">
    <text evidence="9">Part of the tripartite ATP-independent periplasmic (TRAP) transport system.</text>
</comment>
<comment type="similarity">
    <text evidence="8 9">Belongs to the TRAP transporter small permease family.</text>
</comment>
<evidence type="ECO:0000256" key="3">
    <source>
        <dbReference type="ARBA" id="ARBA00022475"/>
    </source>
</evidence>
<sequence length="180" mass="20150">MNKLRIIVDRCIEVFACVLISAMVIVACWQVISRYVFNDPSTFSEEFLRFALVWFSVIGLAYVAGKQEHISLTLFLDKCPPTLINIWKIILQVVFIAFATYILIIGGWKVSANAMYQISPVLQISMGKVYYALPISGVLVIFYSVMNIIDLTKAQKMANSASNISQQVEYSVSGKGGHHD</sequence>
<reference evidence="11 12" key="1">
    <citation type="journal article" date="2017" name="Elife">
        <title>Extensive horizontal gene transfer in cheese-associated bacteria.</title>
        <authorList>
            <person name="Bonham K.S."/>
            <person name="Wolfe B.E."/>
            <person name="Dutton R.J."/>
        </authorList>
    </citation>
    <scope>NUCLEOTIDE SEQUENCE [LARGE SCALE GENOMIC DNA]</scope>
    <source>
        <strain evidence="11 12">JB196</strain>
    </source>
</reference>
<dbReference type="RefSeq" id="WP_086958784.1">
    <property type="nucleotide sequence ID" value="NZ_AP018681.1"/>
</dbReference>
<dbReference type="GO" id="GO:0022857">
    <property type="term" value="F:transmembrane transporter activity"/>
    <property type="evidence" value="ECO:0007669"/>
    <property type="project" value="UniProtKB-UniRule"/>
</dbReference>
<evidence type="ECO:0000256" key="4">
    <source>
        <dbReference type="ARBA" id="ARBA00022519"/>
    </source>
</evidence>
<keyword evidence="12" id="KW-1185">Reference proteome</keyword>
<dbReference type="PROSITE" id="PS51257">
    <property type="entry name" value="PROKAR_LIPOPROTEIN"/>
    <property type="match status" value="1"/>
</dbReference>
<evidence type="ECO:0000313" key="11">
    <source>
        <dbReference type="EMBL" id="RCS70364.1"/>
    </source>
</evidence>
<feature type="transmembrane region" description="Helical" evidence="9">
    <location>
        <begin position="128"/>
        <end position="149"/>
    </location>
</feature>
<keyword evidence="3" id="KW-1003">Cell membrane</keyword>
<evidence type="ECO:0000256" key="5">
    <source>
        <dbReference type="ARBA" id="ARBA00022692"/>
    </source>
</evidence>